<sequence length="153" mass="17114">MPFSACGQGAIFSSGCGLASVEAAHTEVLAKAANKTAGTIVFIFEFTGFPFLSYERFHGRLTYRPESLICLYVFLKSIYCSYVNCLVIYSCFCCLFWLIIPTIMAIYKILHNHLICAEKHILTSFINTLLIQPLVLPRLGYAPGTHPLLSYRS</sequence>
<proteinExistence type="predicted"/>
<keyword evidence="1" id="KW-1133">Transmembrane helix</keyword>
<name>A0A645HEI2_9ZZZZ</name>
<comment type="caution">
    <text evidence="2">The sequence shown here is derived from an EMBL/GenBank/DDBJ whole genome shotgun (WGS) entry which is preliminary data.</text>
</comment>
<keyword evidence="1" id="KW-0812">Transmembrane</keyword>
<gene>
    <name evidence="2" type="ORF">SDC9_184939</name>
</gene>
<keyword evidence="1" id="KW-0472">Membrane</keyword>
<dbReference type="EMBL" id="VSSQ01092068">
    <property type="protein sequence ID" value="MPN37421.1"/>
    <property type="molecule type" value="Genomic_DNA"/>
</dbReference>
<evidence type="ECO:0000313" key="2">
    <source>
        <dbReference type="EMBL" id="MPN37421.1"/>
    </source>
</evidence>
<dbReference type="AlphaFoldDB" id="A0A645HEI2"/>
<evidence type="ECO:0000256" key="1">
    <source>
        <dbReference type="SAM" id="Phobius"/>
    </source>
</evidence>
<organism evidence="2">
    <name type="scientific">bioreactor metagenome</name>
    <dbReference type="NCBI Taxonomy" id="1076179"/>
    <lineage>
        <taxon>unclassified sequences</taxon>
        <taxon>metagenomes</taxon>
        <taxon>ecological metagenomes</taxon>
    </lineage>
</organism>
<protein>
    <submittedName>
        <fullName evidence="2">Uncharacterized protein</fullName>
    </submittedName>
</protein>
<accession>A0A645HEI2</accession>
<feature type="transmembrane region" description="Helical" evidence="1">
    <location>
        <begin position="86"/>
        <end position="110"/>
    </location>
</feature>
<reference evidence="2" key="1">
    <citation type="submission" date="2019-08" db="EMBL/GenBank/DDBJ databases">
        <authorList>
            <person name="Kucharzyk K."/>
            <person name="Murdoch R.W."/>
            <person name="Higgins S."/>
            <person name="Loffler F."/>
        </authorList>
    </citation>
    <scope>NUCLEOTIDE SEQUENCE</scope>
</reference>